<dbReference type="SUPFAM" id="SSF56300">
    <property type="entry name" value="Metallo-dependent phosphatases"/>
    <property type="match status" value="1"/>
</dbReference>
<dbReference type="Gene3D" id="3.60.21.70">
    <property type="entry name" value="PhoD-like phosphatase"/>
    <property type="match status" value="1"/>
</dbReference>
<dbReference type="OrthoDB" id="327733at2"/>
<gene>
    <name evidence="2" type="ORF">SAMN04488047_106141</name>
</gene>
<proteinExistence type="predicted"/>
<dbReference type="EMBL" id="FOXA01000006">
    <property type="protein sequence ID" value="SFP43113.1"/>
    <property type="molecule type" value="Genomic_DNA"/>
</dbReference>
<feature type="domain" description="PhoD-like phosphatase" evidence="1">
    <location>
        <begin position="117"/>
        <end position="335"/>
    </location>
</feature>
<dbReference type="Proteomes" id="UP000199356">
    <property type="component" value="Unassembled WGS sequence"/>
</dbReference>
<dbReference type="Pfam" id="PF19050">
    <property type="entry name" value="PhoD_2"/>
    <property type="match status" value="1"/>
</dbReference>
<evidence type="ECO:0000313" key="2">
    <source>
        <dbReference type="EMBL" id="SFP43113.1"/>
    </source>
</evidence>
<protein>
    <submittedName>
        <fullName evidence="2">PhoD-like phosphatase</fullName>
    </submittedName>
</protein>
<dbReference type="InterPro" id="IPR038607">
    <property type="entry name" value="PhoD-like_sf"/>
</dbReference>
<dbReference type="STRING" id="441119.SAMN04488047_106141"/>
<dbReference type="InterPro" id="IPR029052">
    <property type="entry name" value="Metallo-depent_PP-like"/>
</dbReference>
<dbReference type="GO" id="GO:0016020">
    <property type="term" value="C:membrane"/>
    <property type="evidence" value="ECO:0007669"/>
    <property type="project" value="TreeGrafter"/>
</dbReference>
<dbReference type="PANTHER" id="PTHR46689">
    <property type="entry name" value="MEMBRANE PROTEIN, PUTATIVE-RELATED"/>
    <property type="match status" value="1"/>
</dbReference>
<dbReference type="CDD" id="cd07389">
    <property type="entry name" value="MPP_PhoD"/>
    <property type="match status" value="1"/>
</dbReference>
<evidence type="ECO:0000259" key="1">
    <source>
        <dbReference type="Pfam" id="PF19050"/>
    </source>
</evidence>
<keyword evidence="3" id="KW-1185">Reference proteome</keyword>
<name>A0A1I5QA58_9RHOB</name>
<evidence type="ECO:0000313" key="3">
    <source>
        <dbReference type="Proteomes" id="UP000199356"/>
    </source>
</evidence>
<reference evidence="2 3" key="1">
    <citation type="submission" date="2016-10" db="EMBL/GenBank/DDBJ databases">
        <authorList>
            <person name="de Groot N.N."/>
        </authorList>
    </citation>
    <scope>NUCLEOTIDE SEQUENCE [LARGE SCALE GENOMIC DNA]</scope>
    <source>
        <strain evidence="2 3">DSM 19547</strain>
    </source>
</reference>
<dbReference type="PANTHER" id="PTHR46689:SF1">
    <property type="entry name" value="PHOD-LIKE PHOSPHATASE DOMAIN-CONTAINING PROTEIN"/>
    <property type="match status" value="1"/>
</dbReference>
<dbReference type="RefSeq" id="WP_093420981.1">
    <property type="nucleotide sequence ID" value="NZ_FOXA01000006.1"/>
</dbReference>
<organism evidence="2 3">
    <name type="scientific">Tranquillimonas alkanivorans</name>
    <dbReference type="NCBI Taxonomy" id="441119"/>
    <lineage>
        <taxon>Bacteria</taxon>
        <taxon>Pseudomonadati</taxon>
        <taxon>Pseudomonadota</taxon>
        <taxon>Alphaproteobacteria</taxon>
        <taxon>Rhodobacterales</taxon>
        <taxon>Roseobacteraceae</taxon>
        <taxon>Tranquillimonas</taxon>
    </lineage>
</organism>
<dbReference type="InterPro" id="IPR043904">
    <property type="entry name" value="PhoD_2-like"/>
</dbReference>
<accession>A0A1I5QA58</accession>
<sequence length="478" mass="53269">MSDTQTDAPATAPILFLRHAGAGGMRLAALVVRPEGAPPGELRTEGDTHAPEKLVTRAGATVWRYAFDLPPRNDAWYEFDGARHAVDADTTGDLRIAYVSCNGQEHGDLDRPERARNAMWRHLGKQNARRPLHLILHGGDQIYADEVTDAHPLSRGWPEDLPDTLTPEQEHDLRETLARAFFDRYARQLAQRSYNAVTARVPSLAMWDDHDICDGWGSLPAAALDSPVGRILFDTAREAFLLFQQGHAPDEIPEICPDRSGRSLTWSVALPGLSVIAPDLRSSRRPDRVMDAEGWDVLRRALDEAGPGKVLLMSSVPALGPRLSLVEQLMQLTKRMEKYEDDLRDQWQSRAHRDEWRDFLRALIEVHGRDDTSLTVLSGEIHLATRGTMRTDDGPLHQLVASGISHPAPPKAYARGLGTLARLGEAPLKEHPIRLHPLPGLRRIYAAERNYLMLEREDGDWTAVWQLEESGATAPLAL</sequence>
<dbReference type="AlphaFoldDB" id="A0A1I5QA58"/>
<dbReference type="InterPro" id="IPR018946">
    <property type="entry name" value="PhoD-like_MPP"/>
</dbReference>